<feature type="chain" id="PRO_5040138372" description="Keratocan" evidence="11">
    <location>
        <begin position="20"/>
        <end position="340"/>
    </location>
</feature>
<keyword evidence="3" id="KW-0964">Secreted</keyword>
<keyword evidence="6 11" id="KW-0732">Signal</keyword>
<dbReference type="PANTHER" id="PTHR45712:SF13">
    <property type="entry name" value="KERATOCAN"/>
    <property type="match status" value="1"/>
</dbReference>
<dbReference type="OrthoDB" id="5789657at2759"/>
<keyword evidence="4" id="KW-0272">Extracellular matrix</keyword>
<reference evidence="13" key="1">
    <citation type="submission" date="2022-07" db="EMBL/GenBank/DDBJ databases">
        <title>Chromosome-level genome of Muraenolepis orangiensis.</title>
        <authorList>
            <person name="Kim J."/>
        </authorList>
    </citation>
    <scope>NUCLEOTIDE SEQUENCE</scope>
    <source>
        <strain evidence="13">KU_S4_2022</strain>
        <tissue evidence="13">Muscle</tissue>
    </source>
</reference>
<feature type="domain" description="LRRNT" evidence="12">
    <location>
        <begin position="33"/>
        <end position="67"/>
    </location>
</feature>
<dbReference type="Pfam" id="PF01462">
    <property type="entry name" value="LRRNT"/>
    <property type="match status" value="1"/>
</dbReference>
<accession>A0A9Q0EX77</accession>
<evidence type="ECO:0000256" key="7">
    <source>
        <dbReference type="ARBA" id="ARBA00022737"/>
    </source>
</evidence>
<evidence type="ECO:0000256" key="3">
    <source>
        <dbReference type="ARBA" id="ARBA00022525"/>
    </source>
</evidence>
<sequence>MSLLLGVFSAFCLLGAALSQDIPYEDLLAQIQGCPAECYCPRNFPRAVYCDNRELKRIPKIPPQTMYLYLQNNVIETLSMEALSNATQLRWVNINHNRITNEGIEEGALGASKLLQLYMADNLLTSVPTGLPHSLEQLQLSNNQISRIPTGVFSGMDRLHLLDLQGNKLADDAMTELSFEGLGSLVQMNLARNQLSSMPPRVPPTTAQLFLDGNSIERIPSKYFQGLPEVAFLRLNNNKLSHSGVPWNVFNMSSLLELQLSHNLLTEVPFIAPSLEHLHLDHNRIKSVNGSNICPVLAEALEDNANVPKLRFLRLDGNDIPPPIPRDVVTCFRLLRSIVI</sequence>
<proteinExistence type="inferred from homology"/>
<feature type="signal peptide" evidence="11">
    <location>
        <begin position="1"/>
        <end position="19"/>
    </location>
</feature>
<keyword evidence="14" id="KW-1185">Reference proteome</keyword>
<evidence type="ECO:0000256" key="2">
    <source>
        <dbReference type="ARBA" id="ARBA00005818"/>
    </source>
</evidence>
<evidence type="ECO:0000256" key="1">
    <source>
        <dbReference type="ARBA" id="ARBA00004498"/>
    </source>
</evidence>
<evidence type="ECO:0000256" key="10">
    <source>
        <dbReference type="ARBA" id="ARBA00041182"/>
    </source>
</evidence>
<evidence type="ECO:0000259" key="12">
    <source>
        <dbReference type="SMART" id="SM00013"/>
    </source>
</evidence>
<organism evidence="13 14">
    <name type="scientific">Muraenolepis orangiensis</name>
    <name type="common">Patagonian moray cod</name>
    <dbReference type="NCBI Taxonomy" id="630683"/>
    <lineage>
        <taxon>Eukaryota</taxon>
        <taxon>Metazoa</taxon>
        <taxon>Chordata</taxon>
        <taxon>Craniata</taxon>
        <taxon>Vertebrata</taxon>
        <taxon>Euteleostomi</taxon>
        <taxon>Actinopterygii</taxon>
        <taxon>Neopterygii</taxon>
        <taxon>Teleostei</taxon>
        <taxon>Neoteleostei</taxon>
        <taxon>Acanthomorphata</taxon>
        <taxon>Zeiogadaria</taxon>
        <taxon>Gadariae</taxon>
        <taxon>Gadiformes</taxon>
        <taxon>Muraenolepidoidei</taxon>
        <taxon>Muraenolepididae</taxon>
        <taxon>Muraenolepis</taxon>
    </lineage>
</organism>
<evidence type="ECO:0000256" key="5">
    <source>
        <dbReference type="ARBA" id="ARBA00022614"/>
    </source>
</evidence>
<comment type="caution">
    <text evidence="13">The sequence shown here is derived from an EMBL/GenBank/DDBJ whole genome shotgun (WGS) entry which is preliminary data.</text>
</comment>
<evidence type="ECO:0000256" key="11">
    <source>
        <dbReference type="SAM" id="SignalP"/>
    </source>
</evidence>
<name>A0A9Q0EX77_9TELE</name>
<dbReference type="Proteomes" id="UP001148018">
    <property type="component" value="Unassembled WGS sequence"/>
</dbReference>
<gene>
    <name evidence="13" type="ORF">NHX12_020503</name>
</gene>
<dbReference type="InterPro" id="IPR032675">
    <property type="entry name" value="LRR_dom_sf"/>
</dbReference>
<protein>
    <recommendedName>
        <fullName evidence="10">Keratocan</fullName>
    </recommendedName>
</protein>
<keyword evidence="9" id="KW-0325">Glycoprotein</keyword>
<comment type="subcellular location">
    <subcellularLocation>
        <location evidence="1">Secreted</location>
        <location evidence="1">Extracellular space</location>
        <location evidence="1">Extracellular matrix</location>
    </subcellularLocation>
</comment>
<dbReference type="GO" id="GO:0005615">
    <property type="term" value="C:extracellular space"/>
    <property type="evidence" value="ECO:0007669"/>
    <property type="project" value="TreeGrafter"/>
</dbReference>
<keyword evidence="8" id="KW-1015">Disulfide bond</keyword>
<dbReference type="InterPro" id="IPR003591">
    <property type="entry name" value="Leu-rich_rpt_typical-subtyp"/>
</dbReference>
<evidence type="ECO:0000256" key="8">
    <source>
        <dbReference type="ARBA" id="ARBA00023157"/>
    </source>
</evidence>
<dbReference type="Pfam" id="PF13855">
    <property type="entry name" value="LRR_8"/>
    <property type="match status" value="1"/>
</dbReference>
<dbReference type="InterPro" id="IPR001611">
    <property type="entry name" value="Leu-rich_rpt"/>
</dbReference>
<dbReference type="Pfam" id="PF13516">
    <property type="entry name" value="LRR_6"/>
    <property type="match status" value="1"/>
</dbReference>
<dbReference type="Gene3D" id="3.80.10.10">
    <property type="entry name" value="Ribonuclease Inhibitor"/>
    <property type="match status" value="3"/>
</dbReference>
<evidence type="ECO:0000313" key="14">
    <source>
        <dbReference type="Proteomes" id="UP001148018"/>
    </source>
</evidence>
<evidence type="ECO:0000313" key="13">
    <source>
        <dbReference type="EMBL" id="KAJ3612227.1"/>
    </source>
</evidence>
<dbReference type="SMART" id="SM00013">
    <property type="entry name" value="LRRNT"/>
    <property type="match status" value="1"/>
</dbReference>
<evidence type="ECO:0000256" key="6">
    <source>
        <dbReference type="ARBA" id="ARBA00022729"/>
    </source>
</evidence>
<dbReference type="PROSITE" id="PS51450">
    <property type="entry name" value="LRR"/>
    <property type="match status" value="2"/>
</dbReference>
<evidence type="ECO:0000256" key="9">
    <source>
        <dbReference type="ARBA" id="ARBA00023180"/>
    </source>
</evidence>
<comment type="similarity">
    <text evidence="2">Belongs to the small leucine-rich proteoglycan (SLRP) family. SLRP class II subfamily.</text>
</comment>
<evidence type="ECO:0000256" key="4">
    <source>
        <dbReference type="ARBA" id="ARBA00022530"/>
    </source>
</evidence>
<keyword evidence="7" id="KW-0677">Repeat</keyword>
<dbReference type="AlphaFoldDB" id="A0A9Q0EX77"/>
<dbReference type="SUPFAM" id="SSF52058">
    <property type="entry name" value="L domain-like"/>
    <property type="match status" value="1"/>
</dbReference>
<keyword evidence="5" id="KW-0433">Leucine-rich repeat</keyword>
<dbReference type="InterPro" id="IPR000372">
    <property type="entry name" value="LRRNT"/>
</dbReference>
<dbReference type="SMART" id="SM00369">
    <property type="entry name" value="LRR_TYP"/>
    <property type="match status" value="6"/>
</dbReference>
<dbReference type="InterPro" id="IPR050333">
    <property type="entry name" value="SLRP"/>
</dbReference>
<dbReference type="EMBL" id="JANIIK010000036">
    <property type="protein sequence ID" value="KAJ3612227.1"/>
    <property type="molecule type" value="Genomic_DNA"/>
</dbReference>
<dbReference type="PANTHER" id="PTHR45712">
    <property type="entry name" value="AGAP008170-PA"/>
    <property type="match status" value="1"/>
</dbReference>